<feature type="domain" description="Gfo/Idh/MocA-like oxidoreductase N-terminal" evidence="3">
    <location>
        <begin position="61"/>
        <end position="181"/>
    </location>
</feature>
<dbReference type="Proteomes" id="UP000184041">
    <property type="component" value="Unassembled WGS sequence"/>
</dbReference>
<proteinExistence type="predicted"/>
<dbReference type="PROSITE" id="PS51318">
    <property type="entry name" value="TAT"/>
    <property type="match status" value="1"/>
</dbReference>
<dbReference type="InterPro" id="IPR006311">
    <property type="entry name" value="TAT_signal"/>
</dbReference>
<evidence type="ECO:0000259" key="4">
    <source>
        <dbReference type="Pfam" id="PF22725"/>
    </source>
</evidence>
<feature type="domain" description="GFO/IDH/MocA-like oxidoreductase" evidence="4">
    <location>
        <begin position="211"/>
        <end position="320"/>
    </location>
</feature>
<dbReference type="InterPro" id="IPR050463">
    <property type="entry name" value="Gfo/Idh/MocA_oxidrdct_glycsds"/>
</dbReference>
<reference evidence="5 6" key="1">
    <citation type="submission" date="2016-11" db="EMBL/GenBank/DDBJ databases">
        <authorList>
            <person name="Jaros S."/>
            <person name="Januszkiewicz K."/>
            <person name="Wedrychowicz H."/>
        </authorList>
    </citation>
    <scope>NUCLEOTIDE SEQUENCE [LARGE SCALE GENOMIC DNA]</scope>
    <source>
        <strain evidence="5 6">DSM 21986</strain>
    </source>
</reference>
<sequence length="413" mass="45288">MSKDTRVTHSESNKIDRRKFLKNSMLGTVGAGLTFWGGSDLWAADKSPLITRPLGPGEQYKVGILGCGNRSKSHISALNDVPEIAIAALCDLVPHKMKRRAELIDQGPEPAMYTDMEEMFGRQELDAVAIVLPNYLHTEPAIAALEAGKHVLLEKPMALTVPECNDIMAAAERSRRALQIGTQLRHSSNYKVVVETIRESPLGQLLQSDVSSYRGDWRVPGNDEYPPGVDYWRLDQQKCGGVVYEMGAHIIDVSNWVFDSEPVTVTSMQSVNNHTLRSRDSTDHAGVLVRYANGALMNYGGNLYNYGPDSPNYFFAENGSVEFTGGEVSIRYGQPKGVPTRGEVPEPQNKSLPGGDGNVGQWKHFARVLAGEAKPYPDGYMGRQTVQICQGAVLAAREGRAVEVDQLDTIAEL</sequence>
<keyword evidence="6" id="KW-1185">Reference proteome</keyword>
<dbReference type="InterPro" id="IPR036291">
    <property type="entry name" value="NAD(P)-bd_dom_sf"/>
</dbReference>
<dbReference type="GO" id="GO:0016491">
    <property type="term" value="F:oxidoreductase activity"/>
    <property type="evidence" value="ECO:0007669"/>
    <property type="project" value="UniProtKB-KW"/>
</dbReference>
<protein>
    <submittedName>
        <fullName evidence="5">Predicted dehydrogenase</fullName>
    </submittedName>
</protein>
<feature type="region of interest" description="Disordered" evidence="2">
    <location>
        <begin position="336"/>
        <end position="357"/>
    </location>
</feature>
<dbReference type="RefSeq" id="WP_073068684.1">
    <property type="nucleotide sequence ID" value="NZ_FQUS01000046.1"/>
</dbReference>
<evidence type="ECO:0000313" key="5">
    <source>
        <dbReference type="EMBL" id="SHG69069.1"/>
    </source>
</evidence>
<dbReference type="SUPFAM" id="SSF55347">
    <property type="entry name" value="Glyceraldehyde-3-phosphate dehydrogenase-like, C-terminal domain"/>
    <property type="match status" value="1"/>
</dbReference>
<dbReference type="InterPro" id="IPR000683">
    <property type="entry name" value="Gfo/Idh/MocA-like_OxRdtase_N"/>
</dbReference>
<dbReference type="AlphaFoldDB" id="A0A1M5LWP2"/>
<dbReference type="PANTHER" id="PTHR43818">
    <property type="entry name" value="BCDNA.GH03377"/>
    <property type="match status" value="1"/>
</dbReference>
<evidence type="ECO:0000256" key="1">
    <source>
        <dbReference type="ARBA" id="ARBA00023002"/>
    </source>
</evidence>
<dbReference type="SUPFAM" id="SSF51735">
    <property type="entry name" value="NAD(P)-binding Rossmann-fold domains"/>
    <property type="match status" value="1"/>
</dbReference>
<dbReference type="STRING" id="1194090.SAMN05443144_1462"/>
<evidence type="ECO:0000259" key="3">
    <source>
        <dbReference type="Pfam" id="PF01408"/>
    </source>
</evidence>
<name>A0A1M5LWP2_9BACT</name>
<evidence type="ECO:0000256" key="2">
    <source>
        <dbReference type="SAM" id="MobiDB-lite"/>
    </source>
</evidence>
<dbReference type="Pfam" id="PF22725">
    <property type="entry name" value="GFO_IDH_MocA_C3"/>
    <property type="match status" value="1"/>
</dbReference>
<dbReference type="InterPro" id="IPR055170">
    <property type="entry name" value="GFO_IDH_MocA-like_dom"/>
</dbReference>
<gene>
    <name evidence="5" type="ORF">SAMN05443144_1462</name>
</gene>
<dbReference type="GO" id="GO:0000166">
    <property type="term" value="F:nucleotide binding"/>
    <property type="evidence" value="ECO:0007669"/>
    <property type="project" value="InterPro"/>
</dbReference>
<dbReference type="EMBL" id="FQUS01000046">
    <property type="protein sequence ID" value="SHG69069.1"/>
    <property type="molecule type" value="Genomic_DNA"/>
</dbReference>
<dbReference type="Gene3D" id="3.40.50.720">
    <property type="entry name" value="NAD(P)-binding Rossmann-like Domain"/>
    <property type="match status" value="1"/>
</dbReference>
<dbReference type="Gene3D" id="3.30.360.10">
    <property type="entry name" value="Dihydrodipicolinate Reductase, domain 2"/>
    <property type="match status" value="1"/>
</dbReference>
<dbReference type="Pfam" id="PF01408">
    <property type="entry name" value="GFO_IDH_MocA"/>
    <property type="match status" value="1"/>
</dbReference>
<evidence type="ECO:0000313" key="6">
    <source>
        <dbReference type="Proteomes" id="UP000184041"/>
    </source>
</evidence>
<dbReference type="PANTHER" id="PTHR43818:SF11">
    <property type="entry name" value="BCDNA.GH03377"/>
    <property type="match status" value="1"/>
</dbReference>
<accession>A0A1M5LWP2</accession>
<organism evidence="5 6">
    <name type="scientific">Fodinibius roseus</name>
    <dbReference type="NCBI Taxonomy" id="1194090"/>
    <lineage>
        <taxon>Bacteria</taxon>
        <taxon>Pseudomonadati</taxon>
        <taxon>Balneolota</taxon>
        <taxon>Balneolia</taxon>
        <taxon>Balneolales</taxon>
        <taxon>Balneolaceae</taxon>
        <taxon>Fodinibius</taxon>
    </lineage>
</organism>
<keyword evidence="1" id="KW-0560">Oxidoreductase</keyword>
<dbReference type="OrthoDB" id="9771072at2"/>